<dbReference type="RefSeq" id="WP_380102929.1">
    <property type="nucleotide sequence ID" value="NZ_JBHRZG010000022.1"/>
</dbReference>
<reference evidence="2" key="1">
    <citation type="journal article" date="2019" name="Int. J. Syst. Evol. Microbiol.">
        <title>The Global Catalogue of Microorganisms (GCM) 10K type strain sequencing project: providing services to taxonomists for standard genome sequencing and annotation.</title>
        <authorList>
            <consortium name="The Broad Institute Genomics Platform"/>
            <consortium name="The Broad Institute Genome Sequencing Center for Infectious Disease"/>
            <person name="Wu L."/>
            <person name="Ma J."/>
        </authorList>
    </citation>
    <scope>NUCLEOTIDE SEQUENCE [LARGE SCALE GENOMIC DNA]</scope>
    <source>
        <strain evidence="2">CCTCC AB 2017081</strain>
    </source>
</reference>
<comment type="caution">
    <text evidence="1">The sequence shown here is derived from an EMBL/GenBank/DDBJ whole genome shotgun (WGS) entry which is preliminary data.</text>
</comment>
<accession>A0ABV7ZAE3</accession>
<dbReference type="EMBL" id="JBHRZG010000022">
    <property type="protein sequence ID" value="MFC3834366.1"/>
    <property type="molecule type" value="Genomic_DNA"/>
</dbReference>
<keyword evidence="2" id="KW-1185">Reference proteome</keyword>
<proteinExistence type="predicted"/>
<dbReference type="Proteomes" id="UP001595803">
    <property type="component" value="Unassembled WGS sequence"/>
</dbReference>
<evidence type="ECO:0000313" key="2">
    <source>
        <dbReference type="Proteomes" id="UP001595803"/>
    </source>
</evidence>
<protein>
    <submittedName>
        <fullName evidence="1">Uncharacterized protein</fullName>
    </submittedName>
</protein>
<evidence type="ECO:0000313" key="1">
    <source>
        <dbReference type="EMBL" id="MFC3834366.1"/>
    </source>
</evidence>
<gene>
    <name evidence="1" type="ORF">ACFOSB_16045</name>
</gene>
<organism evidence="1 2">
    <name type="scientific">Deinococcus rufus</name>
    <dbReference type="NCBI Taxonomy" id="2136097"/>
    <lineage>
        <taxon>Bacteria</taxon>
        <taxon>Thermotogati</taxon>
        <taxon>Deinococcota</taxon>
        <taxon>Deinococci</taxon>
        <taxon>Deinococcales</taxon>
        <taxon>Deinococcaceae</taxon>
        <taxon>Deinococcus</taxon>
    </lineage>
</organism>
<name>A0ABV7ZAE3_9DEIO</name>
<sequence>MEATKLDRLIEIDADGRLFGDAELLARLSNQTFIVKQEGMTFTLRPRRLHEIADPTERRKAFDEFIAKVGHPTGVSWPADYNVRDDIYD</sequence>